<dbReference type="AlphaFoldDB" id="A0A1I7XBD3"/>
<feature type="compositionally biased region" description="Basic residues" evidence="1">
    <location>
        <begin position="71"/>
        <end position="84"/>
    </location>
</feature>
<feature type="region of interest" description="Disordered" evidence="1">
    <location>
        <begin position="1"/>
        <end position="84"/>
    </location>
</feature>
<evidence type="ECO:0000313" key="3">
    <source>
        <dbReference type="WBParaSite" id="Hba_14754"/>
    </source>
</evidence>
<evidence type="ECO:0000256" key="1">
    <source>
        <dbReference type="SAM" id="MobiDB-lite"/>
    </source>
</evidence>
<reference evidence="3" key="1">
    <citation type="submission" date="2016-11" db="UniProtKB">
        <authorList>
            <consortium name="WormBaseParasite"/>
        </authorList>
    </citation>
    <scope>IDENTIFICATION</scope>
</reference>
<name>A0A1I7XBD3_HETBA</name>
<proteinExistence type="predicted"/>
<feature type="compositionally biased region" description="Basic and acidic residues" evidence="1">
    <location>
        <begin position="56"/>
        <end position="70"/>
    </location>
</feature>
<dbReference type="Proteomes" id="UP000095283">
    <property type="component" value="Unplaced"/>
</dbReference>
<protein>
    <submittedName>
        <fullName evidence="3">Uncharacterized protein</fullName>
    </submittedName>
</protein>
<feature type="compositionally biased region" description="Low complexity" evidence="1">
    <location>
        <begin position="23"/>
        <end position="40"/>
    </location>
</feature>
<feature type="region of interest" description="Disordered" evidence="1">
    <location>
        <begin position="162"/>
        <end position="185"/>
    </location>
</feature>
<dbReference type="WBParaSite" id="Hba_14754">
    <property type="protein sequence ID" value="Hba_14754"/>
    <property type="gene ID" value="Hba_14754"/>
</dbReference>
<evidence type="ECO:0000313" key="2">
    <source>
        <dbReference type="Proteomes" id="UP000095283"/>
    </source>
</evidence>
<keyword evidence="2" id="KW-1185">Reference proteome</keyword>
<accession>A0A1I7XBD3</accession>
<organism evidence="2 3">
    <name type="scientific">Heterorhabditis bacteriophora</name>
    <name type="common">Entomopathogenic nematode worm</name>
    <dbReference type="NCBI Taxonomy" id="37862"/>
    <lineage>
        <taxon>Eukaryota</taxon>
        <taxon>Metazoa</taxon>
        <taxon>Ecdysozoa</taxon>
        <taxon>Nematoda</taxon>
        <taxon>Chromadorea</taxon>
        <taxon>Rhabditida</taxon>
        <taxon>Rhabditina</taxon>
        <taxon>Rhabditomorpha</taxon>
        <taxon>Strongyloidea</taxon>
        <taxon>Heterorhabditidae</taxon>
        <taxon>Heterorhabditis</taxon>
    </lineage>
</organism>
<sequence>MVPSPKKTRTSPVKKVSARRSRTASSSSFSSILSDSEISSVNKSWANVTEDDEDMRSELIKSASKSDSRRKGAYPKKANTRPKFVRSLELSEAIMSNGRRSERIRERDKVSSDSNRFGHKETVVKTVMESRKRHLSSASTCTFTGDDEGCSPIKRTTEKGYAISSGRPARKTQREEAPVAKTPSRNRFAHGNEVCTTGQEKIRLTQSTLLSVVIAPKKLKMFVIYIYTYK</sequence>